<dbReference type="InterPro" id="IPR007391">
    <property type="entry name" value="Vancomycin_resist_VanW"/>
</dbReference>
<accession>A0ABZ2Y994</accession>
<evidence type="ECO:0000313" key="1">
    <source>
        <dbReference type="EMBL" id="WZL75427.1"/>
    </source>
</evidence>
<gene>
    <name evidence="1" type="ORF">QBE54_07475</name>
</gene>
<dbReference type="PANTHER" id="PTHR35788">
    <property type="entry name" value="EXPORTED PROTEIN-RELATED"/>
    <property type="match status" value="1"/>
</dbReference>
<dbReference type="EMBL" id="CP121689">
    <property type="protein sequence ID" value="WZL75427.1"/>
    <property type="molecule type" value="Genomic_DNA"/>
</dbReference>
<dbReference type="Proteomes" id="UP001461341">
    <property type="component" value="Chromosome"/>
</dbReference>
<dbReference type="PANTHER" id="PTHR35788:SF1">
    <property type="entry name" value="EXPORTED PROTEIN"/>
    <property type="match status" value="1"/>
</dbReference>
<proteinExistence type="predicted"/>
<keyword evidence="2" id="KW-1185">Reference proteome</keyword>
<reference evidence="1 2" key="1">
    <citation type="submission" date="2023-03" db="EMBL/GenBank/DDBJ databases">
        <title>Novel Species.</title>
        <authorList>
            <person name="Ma S."/>
        </authorList>
    </citation>
    <scope>NUCLEOTIDE SEQUENCE [LARGE SCALE GENOMIC DNA]</scope>
    <source>
        <strain evidence="1 2">B11</strain>
    </source>
</reference>
<dbReference type="Pfam" id="PF04294">
    <property type="entry name" value="VanW"/>
    <property type="match status" value="1"/>
</dbReference>
<protein>
    <submittedName>
        <fullName evidence="1">VanW family protein</fullName>
    </submittedName>
</protein>
<name>A0ABZ2Y994_9BACT</name>
<dbReference type="RefSeq" id="WP_369017574.1">
    <property type="nucleotide sequence ID" value="NZ_CP121689.1"/>
</dbReference>
<evidence type="ECO:0000313" key="2">
    <source>
        <dbReference type="Proteomes" id="UP001461341"/>
    </source>
</evidence>
<organism evidence="1 2">
    <name type="scientific">Thermatribacter velox</name>
    <dbReference type="NCBI Taxonomy" id="3039681"/>
    <lineage>
        <taxon>Bacteria</taxon>
        <taxon>Pseudomonadati</taxon>
        <taxon>Atribacterota</taxon>
        <taxon>Atribacteria</taxon>
        <taxon>Atribacterales</taxon>
        <taxon>Thermatribacteraceae</taxon>
        <taxon>Thermatribacter</taxon>
    </lineage>
</organism>
<sequence length="400" mass="45137">MYRSFLVMVAAALAAALLLLSFVSNHSPKEVSIHLWEYDLSNLKRSELLPFLELVNKDWLSQPFQVKVQNKSFLFPKKELGWKLNLVATRKAILEATTPQVTPVFDYDPEATLQWLQELARETMLPPKDASRLGNKIIRGQTEKSINAEVALQKITQAIEQGKSEVELTLVESRPPRKNTEQVLEEIGCPYLLASFQTSCQNKEEGALFNIQKAAQTIDGLIIERDKLFSFNEVVGEAGKEDGYREAPVFVNGNLSTGFGGGICQVVSTLYNALLLTEAQIIERHPHSGYYPETAYVPPGRDAAVSYGYKDFRFRFANQKVVIFAEVDENQMLTVSIWGEKENHLQRSFKTEVLATQKAEEGKAFLTVRTTVFENGNPLLSYQDTYLTSEEFAKELSETY</sequence>
<dbReference type="InterPro" id="IPR052913">
    <property type="entry name" value="Glycopeptide_resist_protein"/>
</dbReference>